<feature type="non-terminal residue" evidence="2">
    <location>
        <position position="105"/>
    </location>
</feature>
<comment type="caution">
    <text evidence="2">The sequence shown here is derived from an EMBL/GenBank/DDBJ whole genome shotgun (WGS) entry which is preliminary data.</text>
</comment>
<dbReference type="EMBL" id="LSRX01000228">
    <property type="protein sequence ID" value="OLQ03751.1"/>
    <property type="molecule type" value="Genomic_DNA"/>
</dbReference>
<proteinExistence type="predicted"/>
<feature type="region of interest" description="Disordered" evidence="1">
    <location>
        <begin position="1"/>
        <end position="23"/>
    </location>
</feature>
<keyword evidence="3" id="KW-1185">Reference proteome</keyword>
<evidence type="ECO:0000313" key="2">
    <source>
        <dbReference type="EMBL" id="OLQ03751.1"/>
    </source>
</evidence>
<name>A0A1Q9E8K9_SYMMI</name>
<organism evidence="2 3">
    <name type="scientific">Symbiodinium microadriaticum</name>
    <name type="common">Dinoflagellate</name>
    <name type="synonym">Zooxanthella microadriatica</name>
    <dbReference type="NCBI Taxonomy" id="2951"/>
    <lineage>
        <taxon>Eukaryota</taxon>
        <taxon>Sar</taxon>
        <taxon>Alveolata</taxon>
        <taxon>Dinophyceae</taxon>
        <taxon>Suessiales</taxon>
        <taxon>Symbiodiniaceae</taxon>
        <taxon>Symbiodinium</taxon>
    </lineage>
</organism>
<evidence type="ECO:0000313" key="3">
    <source>
        <dbReference type="Proteomes" id="UP000186817"/>
    </source>
</evidence>
<evidence type="ECO:0000256" key="1">
    <source>
        <dbReference type="SAM" id="MobiDB-lite"/>
    </source>
</evidence>
<sequence>MFQPKKTIKSILKKPETSRLSQRAKNNIRKKSQYLNLDIPSNDEEGRLPDELKFYFSPMIEKSEKVESKITKGEFLIKELLHTLSDEKLTKLKEIYADKSQVVSE</sequence>
<reference evidence="2 3" key="1">
    <citation type="submission" date="2016-02" db="EMBL/GenBank/DDBJ databases">
        <title>Genome analysis of coral dinoflagellate symbionts highlights evolutionary adaptations to a symbiotic lifestyle.</title>
        <authorList>
            <person name="Aranda M."/>
            <person name="Li Y."/>
            <person name="Liew Y.J."/>
            <person name="Baumgarten S."/>
            <person name="Simakov O."/>
            <person name="Wilson M."/>
            <person name="Piel J."/>
            <person name="Ashoor H."/>
            <person name="Bougouffa S."/>
            <person name="Bajic V.B."/>
            <person name="Ryu T."/>
            <person name="Ravasi T."/>
            <person name="Bayer T."/>
            <person name="Micklem G."/>
            <person name="Kim H."/>
            <person name="Bhak J."/>
            <person name="Lajeunesse T.C."/>
            <person name="Voolstra C.R."/>
        </authorList>
    </citation>
    <scope>NUCLEOTIDE SEQUENCE [LARGE SCALE GENOMIC DNA]</scope>
    <source>
        <strain evidence="2 3">CCMP2467</strain>
    </source>
</reference>
<dbReference type="AlphaFoldDB" id="A0A1Q9E8K9"/>
<protein>
    <submittedName>
        <fullName evidence="2">Uncharacterized protein</fullName>
    </submittedName>
</protein>
<dbReference type="OrthoDB" id="10350633at2759"/>
<dbReference type="Proteomes" id="UP000186817">
    <property type="component" value="Unassembled WGS sequence"/>
</dbReference>
<feature type="compositionally biased region" description="Basic residues" evidence="1">
    <location>
        <begin position="1"/>
        <end position="12"/>
    </location>
</feature>
<gene>
    <name evidence="2" type="ORF">AK812_SmicGene13250</name>
</gene>
<accession>A0A1Q9E8K9</accession>